<dbReference type="SUPFAM" id="SSF46785">
    <property type="entry name" value="Winged helix' DNA-binding domain"/>
    <property type="match status" value="2"/>
</dbReference>
<dbReference type="SMART" id="SM00895">
    <property type="entry name" value="FCD"/>
    <property type="match status" value="1"/>
</dbReference>
<evidence type="ECO:0000259" key="5">
    <source>
        <dbReference type="PROSITE" id="PS50949"/>
    </source>
</evidence>
<keyword evidence="3" id="KW-0804">Transcription</keyword>
<dbReference type="PANTHER" id="PTHR43537:SF5">
    <property type="entry name" value="UXU OPERON TRANSCRIPTIONAL REGULATOR"/>
    <property type="match status" value="1"/>
</dbReference>
<dbReference type="InterPro" id="IPR008920">
    <property type="entry name" value="TF_FadR/GntR_C"/>
</dbReference>
<evidence type="ECO:0000256" key="4">
    <source>
        <dbReference type="SAM" id="MobiDB-lite"/>
    </source>
</evidence>
<keyword evidence="2 6" id="KW-0238">DNA-binding</keyword>
<evidence type="ECO:0000313" key="6">
    <source>
        <dbReference type="EMBL" id="SHO67698.1"/>
    </source>
</evidence>
<dbReference type="Pfam" id="PF00392">
    <property type="entry name" value="GntR"/>
    <property type="match status" value="1"/>
</dbReference>
<sequence length="329" mass="36299">MDRREKRQAQYVLANMVVDLVRSRSLKAGHHLTEQWLAQELSVSRTPVRAALRLLADAGLVESRARQGFFLAKDADEIDRSQSLTVPSTPEQDLYASVVRDRISGGLPDSMTQTEFARRYAVNRIVLLRVLSRMADEGLIARNKGQGWTFQPGLDSARALRASYDFRVTLEPAGLLLASFFADPVVLNRLRSDHETVLAAPSPPPPGILFELDAAFHETLASFSGNAYFVQAVQQQNRLRRLLEYQGYENRHRIRIWIAEHLAVLEALANGDRQQAARRLTAHLENALSASPSPDGTVEPIAVPQPNGRGSTRALGCNPVPDVHAGAGS</sequence>
<dbReference type="InterPro" id="IPR036390">
    <property type="entry name" value="WH_DNA-bd_sf"/>
</dbReference>
<feature type="region of interest" description="Disordered" evidence="4">
    <location>
        <begin position="288"/>
        <end position="329"/>
    </location>
</feature>
<dbReference type="Gene3D" id="1.20.120.530">
    <property type="entry name" value="GntR ligand-binding domain-like"/>
    <property type="match status" value="1"/>
</dbReference>
<dbReference type="GO" id="GO:0003677">
    <property type="term" value="F:DNA binding"/>
    <property type="evidence" value="ECO:0007669"/>
    <property type="project" value="UniProtKB-KW"/>
</dbReference>
<evidence type="ECO:0000256" key="1">
    <source>
        <dbReference type="ARBA" id="ARBA00023015"/>
    </source>
</evidence>
<evidence type="ECO:0000256" key="3">
    <source>
        <dbReference type="ARBA" id="ARBA00023163"/>
    </source>
</evidence>
<feature type="domain" description="HTH gntR-type" evidence="5">
    <location>
        <begin position="7"/>
        <end position="74"/>
    </location>
</feature>
<name>A0A1M7ZS12_9HYPH</name>
<dbReference type="OrthoDB" id="7005926at2"/>
<dbReference type="Proteomes" id="UP000186406">
    <property type="component" value="Unassembled WGS sequence"/>
</dbReference>
<dbReference type="CDD" id="cd07377">
    <property type="entry name" value="WHTH_GntR"/>
    <property type="match status" value="1"/>
</dbReference>
<keyword evidence="7" id="KW-1185">Reference proteome</keyword>
<protein>
    <submittedName>
        <fullName evidence="6">DNA-binding transcriptional regulator, GntR family</fullName>
    </submittedName>
</protein>
<evidence type="ECO:0000313" key="7">
    <source>
        <dbReference type="Proteomes" id="UP000186406"/>
    </source>
</evidence>
<dbReference type="InterPro" id="IPR000524">
    <property type="entry name" value="Tscrpt_reg_HTH_GntR"/>
</dbReference>
<dbReference type="PANTHER" id="PTHR43537">
    <property type="entry name" value="TRANSCRIPTIONAL REGULATOR, GNTR FAMILY"/>
    <property type="match status" value="1"/>
</dbReference>
<keyword evidence="1" id="KW-0805">Transcription regulation</keyword>
<dbReference type="PROSITE" id="PS50949">
    <property type="entry name" value="HTH_GNTR"/>
    <property type="match status" value="1"/>
</dbReference>
<dbReference type="SMART" id="SM00345">
    <property type="entry name" value="HTH_GNTR"/>
    <property type="match status" value="2"/>
</dbReference>
<reference evidence="6 7" key="1">
    <citation type="submission" date="2016-12" db="EMBL/GenBank/DDBJ databases">
        <authorList>
            <person name="Song W.-J."/>
            <person name="Kurnit D.M."/>
        </authorList>
    </citation>
    <scope>NUCLEOTIDE SEQUENCE [LARGE SCALE GENOMIC DNA]</scope>
    <source>
        <strain evidence="6 7">DSM 19599</strain>
    </source>
</reference>
<accession>A0A1M7ZS12</accession>
<dbReference type="InterPro" id="IPR011711">
    <property type="entry name" value="GntR_C"/>
</dbReference>
<dbReference type="EMBL" id="FRXO01000018">
    <property type="protein sequence ID" value="SHO67698.1"/>
    <property type="molecule type" value="Genomic_DNA"/>
</dbReference>
<gene>
    <name evidence="6" type="ORF">SAMN02745172_04379</name>
</gene>
<dbReference type="Gene3D" id="1.10.10.10">
    <property type="entry name" value="Winged helix-like DNA-binding domain superfamily/Winged helix DNA-binding domain"/>
    <property type="match status" value="2"/>
</dbReference>
<proteinExistence type="predicted"/>
<dbReference type="RefSeq" id="WP_084565102.1">
    <property type="nucleotide sequence ID" value="NZ_FRXO01000018.1"/>
</dbReference>
<dbReference type="InterPro" id="IPR036388">
    <property type="entry name" value="WH-like_DNA-bd_sf"/>
</dbReference>
<dbReference type="GO" id="GO:0003700">
    <property type="term" value="F:DNA-binding transcription factor activity"/>
    <property type="evidence" value="ECO:0007669"/>
    <property type="project" value="InterPro"/>
</dbReference>
<dbReference type="SUPFAM" id="SSF48008">
    <property type="entry name" value="GntR ligand-binding domain-like"/>
    <property type="match status" value="1"/>
</dbReference>
<organism evidence="6 7">
    <name type="scientific">Pseudoxanthobacter soli DSM 19599</name>
    <dbReference type="NCBI Taxonomy" id="1123029"/>
    <lineage>
        <taxon>Bacteria</taxon>
        <taxon>Pseudomonadati</taxon>
        <taxon>Pseudomonadota</taxon>
        <taxon>Alphaproteobacteria</taxon>
        <taxon>Hyphomicrobiales</taxon>
        <taxon>Segnochrobactraceae</taxon>
        <taxon>Pseudoxanthobacter</taxon>
    </lineage>
</organism>
<evidence type="ECO:0000256" key="2">
    <source>
        <dbReference type="ARBA" id="ARBA00023125"/>
    </source>
</evidence>
<dbReference type="Pfam" id="PF07729">
    <property type="entry name" value="FCD"/>
    <property type="match status" value="1"/>
</dbReference>
<dbReference type="AlphaFoldDB" id="A0A1M7ZS12"/>